<dbReference type="InterPro" id="IPR057499">
    <property type="entry name" value="Kelch_FKB95"/>
</dbReference>
<evidence type="ECO:0000313" key="2">
    <source>
        <dbReference type="EMBL" id="MBA0710965.1"/>
    </source>
</evidence>
<dbReference type="Pfam" id="PF25210">
    <property type="entry name" value="Kelch_FKB95"/>
    <property type="match status" value="1"/>
</dbReference>
<protein>
    <recommendedName>
        <fullName evidence="1">FKB95-like N-terminal Kelch domain-containing protein</fullName>
    </recommendedName>
</protein>
<evidence type="ECO:0000259" key="1">
    <source>
        <dbReference type="Pfam" id="PF25210"/>
    </source>
</evidence>
<dbReference type="AlphaFoldDB" id="A0A7J8ZGX5"/>
<gene>
    <name evidence="2" type="ORF">Golax_010206</name>
</gene>
<dbReference type="EMBL" id="JABEZV010000005">
    <property type="protein sequence ID" value="MBA0710965.1"/>
    <property type="molecule type" value="Genomic_DNA"/>
</dbReference>
<organism evidence="2 3">
    <name type="scientific">Gossypium laxum</name>
    <dbReference type="NCBI Taxonomy" id="34288"/>
    <lineage>
        <taxon>Eukaryota</taxon>
        <taxon>Viridiplantae</taxon>
        <taxon>Streptophyta</taxon>
        <taxon>Embryophyta</taxon>
        <taxon>Tracheophyta</taxon>
        <taxon>Spermatophyta</taxon>
        <taxon>Magnoliopsida</taxon>
        <taxon>eudicotyledons</taxon>
        <taxon>Gunneridae</taxon>
        <taxon>Pentapetalae</taxon>
        <taxon>rosids</taxon>
        <taxon>malvids</taxon>
        <taxon>Malvales</taxon>
        <taxon>Malvaceae</taxon>
        <taxon>Malvoideae</taxon>
        <taxon>Gossypium</taxon>
    </lineage>
</organism>
<accession>A0A7J8ZGX5</accession>
<dbReference type="InterPro" id="IPR015915">
    <property type="entry name" value="Kelch-typ_b-propeller"/>
</dbReference>
<feature type="domain" description="FKB95-like N-terminal Kelch" evidence="1">
    <location>
        <begin position="12"/>
        <end position="133"/>
    </location>
</feature>
<dbReference type="Proteomes" id="UP000593574">
    <property type="component" value="Unassembled WGS sequence"/>
</dbReference>
<name>A0A7J8ZGX5_9ROSI</name>
<dbReference type="SUPFAM" id="SSF117281">
    <property type="entry name" value="Kelch motif"/>
    <property type="match status" value="1"/>
</dbReference>
<evidence type="ECO:0000313" key="3">
    <source>
        <dbReference type="Proteomes" id="UP000593574"/>
    </source>
</evidence>
<dbReference type="Gene3D" id="2.120.10.80">
    <property type="entry name" value="Kelch-type beta propeller"/>
    <property type="match status" value="1"/>
</dbReference>
<proteinExistence type="predicted"/>
<keyword evidence="3" id="KW-1185">Reference proteome</keyword>
<comment type="caution">
    <text evidence="2">The sequence shown here is derived from an EMBL/GenBank/DDBJ whole genome shotgun (WGS) entry which is preliminary data.</text>
</comment>
<reference evidence="2 3" key="1">
    <citation type="journal article" date="2019" name="Genome Biol. Evol.">
        <title>Insights into the evolution of the New World diploid cottons (Gossypium, subgenus Houzingenia) based on genome sequencing.</title>
        <authorList>
            <person name="Grover C.E."/>
            <person name="Arick M.A. 2nd"/>
            <person name="Thrash A."/>
            <person name="Conover J.L."/>
            <person name="Sanders W.S."/>
            <person name="Peterson D.G."/>
            <person name="Frelichowski J.E."/>
            <person name="Scheffler J.A."/>
            <person name="Scheffler B.E."/>
            <person name="Wendel J.F."/>
        </authorList>
    </citation>
    <scope>NUCLEOTIDE SEQUENCE [LARGE SCALE GENOMIC DNA]</scope>
    <source>
        <strain evidence="2">4</strain>
        <tissue evidence="2">Leaf</tissue>
    </source>
</reference>
<feature type="non-terminal residue" evidence="2">
    <location>
        <position position="158"/>
    </location>
</feature>
<sequence length="158" mass="18148">MGKWNSIPSLIQIWDKWMHVSVVIDGKVYAMDDRNRVCYEVKSENWEIVDSDLDNGWWGRAYMINGVLFCYDCLGNIRGYDVNEGTWKELKGLSRFLCNATMANLGGKLMVIEVKTNETRELWGNIEWSNVVLLVPREGSIIHCLAVAFVKLNGKAWL</sequence>